<comment type="caution">
    <text evidence="1">The sequence shown here is derived from an EMBL/GenBank/DDBJ whole genome shotgun (WGS) entry which is preliminary data.</text>
</comment>
<dbReference type="SUPFAM" id="SSF56349">
    <property type="entry name" value="DNA breaking-rejoining enzymes"/>
    <property type="match status" value="1"/>
</dbReference>
<sequence length="333" mass="37760">MHQSHTFPRDRSREYLRDLLIATGVLAPDARELRGLLAWLEDFLAQQPSSYRHTLQTYSRWNILRRARAQADKGQLTDNTVGNIRNHLRMLGEFLTWLNEHETALDRARQAHIDDFISTHPDATRHLPQFLRWTHSTGRSRLLTSPTYRSQQTSPQRAGSEHWRTVERLLHDESIRADTRICALFVLLYGQRVANISRMTRDAVTVTAENVTVRFAAEPIVLPPGVDTLLRAHLQALSNNHEQRNGPWLFPGRNPARPIDHGGLEVRLKRVGVAPLAARTTAMMQLAAELPAAVLAGFLGIHPQTAVVWNTIAASSWNSYPALRRSQNSRTDV</sequence>
<name>A0A6N9H4C7_9MICO</name>
<dbReference type="InterPro" id="IPR011010">
    <property type="entry name" value="DNA_brk_join_enz"/>
</dbReference>
<evidence type="ECO:0000313" key="2">
    <source>
        <dbReference type="Proteomes" id="UP000469215"/>
    </source>
</evidence>
<keyword evidence="2" id="KW-1185">Reference proteome</keyword>
<evidence type="ECO:0000313" key="1">
    <source>
        <dbReference type="EMBL" id="MYM18908.1"/>
    </source>
</evidence>
<proteinExistence type="predicted"/>
<protein>
    <recommendedName>
        <fullName evidence="3">Integrase</fullName>
    </recommendedName>
</protein>
<dbReference type="AlphaFoldDB" id="A0A6N9H4C7"/>
<gene>
    <name evidence="1" type="ORF">GSY69_02655</name>
</gene>
<evidence type="ECO:0008006" key="3">
    <source>
        <dbReference type="Google" id="ProtNLM"/>
    </source>
</evidence>
<dbReference type="GO" id="GO:0003677">
    <property type="term" value="F:DNA binding"/>
    <property type="evidence" value="ECO:0007669"/>
    <property type="project" value="InterPro"/>
</dbReference>
<accession>A0A6N9H4C7</accession>
<dbReference type="EMBL" id="WWEQ01000006">
    <property type="protein sequence ID" value="MYM18908.1"/>
    <property type="molecule type" value="Genomic_DNA"/>
</dbReference>
<organism evidence="1 2">
    <name type="scientific">Brevibacterium rongguiense</name>
    <dbReference type="NCBI Taxonomy" id="2695267"/>
    <lineage>
        <taxon>Bacteria</taxon>
        <taxon>Bacillati</taxon>
        <taxon>Actinomycetota</taxon>
        <taxon>Actinomycetes</taxon>
        <taxon>Micrococcales</taxon>
        <taxon>Brevibacteriaceae</taxon>
        <taxon>Brevibacterium</taxon>
    </lineage>
</organism>
<dbReference type="RefSeq" id="WP_160952348.1">
    <property type="nucleotide sequence ID" value="NZ_WWEQ01000006.1"/>
</dbReference>
<dbReference type="Proteomes" id="UP000469215">
    <property type="component" value="Unassembled WGS sequence"/>
</dbReference>
<reference evidence="1 2" key="1">
    <citation type="submission" date="2020-01" db="EMBL/GenBank/DDBJ databases">
        <authorList>
            <person name="Deng T."/>
        </authorList>
    </citation>
    <scope>NUCLEOTIDE SEQUENCE [LARGE SCALE GENOMIC DNA]</scope>
    <source>
        <strain evidence="1 2">5221</strain>
    </source>
</reference>